<comment type="caution">
    <text evidence="1">The sequence shown here is derived from an EMBL/GenBank/DDBJ whole genome shotgun (WGS) entry which is preliminary data.</text>
</comment>
<evidence type="ECO:0000313" key="2">
    <source>
        <dbReference type="Proteomes" id="UP000216173"/>
    </source>
</evidence>
<name>A0A271VS00_VIBMT</name>
<dbReference type="AlphaFoldDB" id="A0A271VS00"/>
<protein>
    <submittedName>
        <fullName evidence="1">Helix-turn-helix domain-containing protein</fullName>
    </submittedName>
</protein>
<dbReference type="Proteomes" id="UP000216173">
    <property type="component" value="Unassembled WGS sequence"/>
</dbReference>
<dbReference type="SUPFAM" id="SSF46785">
    <property type="entry name" value="Winged helix' DNA-binding domain"/>
    <property type="match status" value="1"/>
</dbReference>
<evidence type="ECO:0000313" key="1">
    <source>
        <dbReference type="EMBL" id="PAR20796.1"/>
    </source>
</evidence>
<dbReference type="InterPro" id="IPR036390">
    <property type="entry name" value="WH_DNA-bd_sf"/>
</dbReference>
<reference evidence="2" key="1">
    <citation type="submission" date="2017-07" db="EMBL/GenBank/DDBJ databases">
        <authorList>
            <person name="Boucher Y."/>
            <person name="Orata F.D."/>
        </authorList>
    </citation>
    <scope>NUCLEOTIDE SEQUENCE [LARGE SCALE GENOMIC DNA]</scope>
    <source>
        <strain evidence="2">OYP9E10</strain>
    </source>
</reference>
<dbReference type="RefSeq" id="WP_055043543.1">
    <property type="nucleotide sequence ID" value="NZ_LBGR01000002.1"/>
</dbReference>
<dbReference type="Gene3D" id="1.10.10.10">
    <property type="entry name" value="Winged helix-like DNA-binding domain superfamily/Winged helix DNA-binding domain"/>
    <property type="match status" value="1"/>
</dbReference>
<accession>A0A271VS00</accession>
<proteinExistence type="predicted"/>
<organism evidence="1 2">
    <name type="scientific">Vibrio metoecus</name>
    <dbReference type="NCBI Taxonomy" id="1481663"/>
    <lineage>
        <taxon>Bacteria</taxon>
        <taxon>Pseudomonadati</taxon>
        <taxon>Pseudomonadota</taxon>
        <taxon>Gammaproteobacteria</taxon>
        <taxon>Vibrionales</taxon>
        <taxon>Vibrionaceae</taxon>
        <taxon>Vibrio</taxon>
    </lineage>
</organism>
<sequence>MSIEFTNMVWHLSSLKGSERFVLMCIAHHADIEGKCWPSIKTIASEVGLSLSTVKKALSNLQKEQWIFKTNRFVESKGTNQKQSNIYRINRAKLHSDRRSVKLTVSEPDIDLAIGRELTEGKVELGHKPSIEQSKERSLPFSKHQIKGAELDNAFEQFWNAGLVKLNRKKAKQHFEQLVKRKGFDAPQLQNFTLRLVEDIQCRINQQQFGINKLHPATYLNQERWEDEHENIQQHGGTQFGFSRKLTSRETFILGQLEEYGPELVLQAGIASESDVRLLWPALAAPLHTPRVMAGGVATIQHGGS</sequence>
<gene>
    <name evidence="1" type="ORF">CGU03_10725</name>
</gene>
<dbReference type="Pfam" id="PF13730">
    <property type="entry name" value="HTH_36"/>
    <property type="match status" value="1"/>
</dbReference>
<dbReference type="EMBL" id="NMSH01000014">
    <property type="protein sequence ID" value="PAR20796.1"/>
    <property type="molecule type" value="Genomic_DNA"/>
</dbReference>
<dbReference type="InterPro" id="IPR036388">
    <property type="entry name" value="WH-like_DNA-bd_sf"/>
</dbReference>